<gene>
    <name evidence="1" type="ORF">AZF04_18945</name>
</gene>
<dbReference type="STRING" id="519424.AZF04_18945"/>
<dbReference type="InterPro" id="IPR008554">
    <property type="entry name" value="Glutaredoxin-like"/>
</dbReference>
<dbReference type="InterPro" id="IPR036249">
    <property type="entry name" value="Thioredoxin-like_sf"/>
</dbReference>
<dbReference type="AlphaFoldDB" id="A0A162DTB5"/>
<dbReference type="EMBL" id="LTAO01000015">
    <property type="protein sequence ID" value="KYG30780.1"/>
    <property type="molecule type" value="Genomic_DNA"/>
</dbReference>
<dbReference type="Pfam" id="PF05768">
    <property type="entry name" value="Glrx-like"/>
    <property type="match status" value="1"/>
</dbReference>
<dbReference type="SUPFAM" id="SSF52833">
    <property type="entry name" value="Thioredoxin-like"/>
    <property type="match status" value="1"/>
</dbReference>
<name>A0A162DTB5_9BACI</name>
<protein>
    <submittedName>
        <fullName evidence="1">Glutaredoxin</fullName>
    </submittedName>
</protein>
<dbReference type="Gene3D" id="3.40.30.10">
    <property type="entry name" value="Glutaredoxin"/>
    <property type="match status" value="1"/>
</dbReference>
<comment type="caution">
    <text evidence="1">The sequence shown here is derived from an EMBL/GenBank/DDBJ whole genome shotgun (WGS) entry which is preliminary data.</text>
</comment>
<evidence type="ECO:0000313" key="1">
    <source>
        <dbReference type="EMBL" id="KYG30780.1"/>
    </source>
</evidence>
<sequence>MTVQVMSRNNCPLCTEAIAQLRNLQRDYNFELEVIDIYQDDQLLEKYQLMIPVVLVEDVEIGYGHIEDQQVISAIDTHSNKL</sequence>
<dbReference type="Proteomes" id="UP000075806">
    <property type="component" value="Unassembled WGS sequence"/>
</dbReference>
<organism evidence="1 2">
    <name type="scientific">Alkalihalobacillus trypoxylicola</name>
    <dbReference type="NCBI Taxonomy" id="519424"/>
    <lineage>
        <taxon>Bacteria</taxon>
        <taxon>Bacillati</taxon>
        <taxon>Bacillota</taxon>
        <taxon>Bacilli</taxon>
        <taxon>Bacillales</taxon>
        <taxon>Bacillaceae</taxon>
        <taxon>Alkalihalobacillus</taxon>
    </lineage>
</organism>
<dbReference type="OrthoDB" id="32865at2"/>
<reference evidence="1" key="1">
    <citation type="submission" date="2016-02" db="EMBL/GenBank/DDBJ databases">
        <title>Genome sequence of Bacillus trypoxylicola KCTC 13244(T).</title>
        <authorList>
            <person name="Jeong H."/>
            <person name="Park S.-H."/>
            <person name="Choi S.-K."/>
        </authorList>
    </citation>
    <scope>NUCLEOTIDE SEQUENCE [LARGE SCALE GENOMIC DNA]</scope>
    <source>
        <strain evidence="1">KCTC 13244</strain>
    </source>
</reference>
<keyword evidence="2" id="KW-1185">Reference proteome</keyword>
<proteinExistence type="predicted"/>
<evidence type="ECO:0000313" key="2">
    <source>
        <dbReference type="Proteomes" id="UP000075806"/>
    </source>
</evidence>
<accession>A0A162DTB5</accession>